<evidence type="ECO:0000256" key="4">
    <source>
        <dbReference type="PROSITE-ProRule" id="PRU00335"/>
    </source>
</evidence>
<keyword evidence="2 4" id="KW-0238">DNA-binding</keyword>
<accession>A0A420EF35</accession>
<dbReference type="Proteomes" id="UP000284395">
    <property type="component" value="Unassembled WGS sequence"/>
</dbReference>
<dbReference type="AlphaFoldDB" id="A0A420EF35"/>
<dbReference type="InterPro" id="IPR009057">
    <property type="entry name" value="Homeodomain-like_sf"/>
</dbReference>
<keyword evidence="1" id="KW-0805">Transcription regulation</keyword>
<organism evidence="6 7">
    <name type="scientific">Altericroceibacterium spongiae</name>
    <dbReference type="NCBI Taxonomy" id="2320269"/>
    <lineage>
        <taxon>Bacteria</taxon>
        <taxon>Pseudomonadati</taxon>
        <taxon>Pseudomonadota</taxon>
        <taxon>Alphaproteobacteria</taxon>
        <taxon>Sphingomonadales</taxon>
        <taxon>Erythrobacteraceae</taxon>
        <taxon>Altericroceibacterium</taxon>
    </lineage>
</organism>
<dbReference type="GO" id="GO:0003700">
    <property type="term" value="F:DNA-binding transcription factor activity"/>
    <property type="evidence" value="ECO:0007669"/>
    <property type="project" value="TreeGrafter"/>
</dbReference>
<keyword evidence="3" id="KW-0804">Transcription</keyword>
<dbReference type="PANTHER" id="PTHR30055:SF234">
    <property type="entry name" value="HTH-TYPE TRANSCRIPTIONAL REGULATOR BETI"/>
    <property type="match status" value="1"/>
</dbReference>
<name>A0A420EF35_9SPHN</name>
<dbReference type="PANTHER" id="PTHR30055">
    <property type="entry name" value="HTH-TYPE TRANSCRIPTIONAL REGULATOR RUTR"/>
    <property type="match status" value="1"/>
</dbReference>
<feature type="DNA-binding region" description="H-T-H motif" evidence="4">
    <location>
        <begin position="26"/>
        <end position="45"/>
    </location>
</feature>
<dbReference type="OrthoDB" id="2356263at2"/>
<dbReference type="PROSITE" id="PS50977">
    <property type="entry name" value="HTH_TETR_2"/>
    <property type="match status" value="1"/>
</dbReference>
<sequence length="202" mass="21826">MTGKSKARLLAAAERIVIEHGVGYLTVRRVGDLAGLNSALITYHFGGVAGLLETLCDHNLMPMREAWKALDEPLPDDDAALPVLLRRWLEPLLLPGAFTPGGRALAVIDEIASRESGELSERLTHEMAAIARNVMRLAQPHLPHLSPEELMARLRFIAGAALGPPPRTRLNREGIFANTGEEGTNQLVRFAYAALSGPGDGE</sequence>
<gene>
    <name evidence="6" type="ORF">D6851_12520</name>
</gene>
<dbReference type="InterPro" id="IPR001647">
    <property type="entry name" value="HTH_TetR"/>
</dbReference>
<evidence type="ECO:0000313" key="7">
    <source>
        <dbReference type="Proteomes" id="UP000284395"/>
    </source>
</evidence>
<comment type="caution">
    <text evidence="6">The sequence shown here is derived from an EMBL/GenBank/DDBJ whole genome shotgun (WGS) entry which is preliminary data.</text>
</comment>
<dbReference type="RefSeq" id="WP_120325220.1">
    <property type="nucleotide sequence ID" value="NZ_RAPF01000006.1"/>
</dbReference>
<dbReference type="GO" id="GO:0000976">
    <property type="term" value="F:transcription cis-regulatory region binding"/>
    <property type="evidence" value="ECO:0007669"/>
    <property type="project" value="TreeGrafter"/>
</dbReference>
<proteinExistence type="predicted"/>
<dbReference type="EMBL" id="RAPF01000006">
    <property type="protein sequence ID" value="RKF19280.1"/>
    <property type="molecule type" value="Genomic_DNA"/>
</dbReference>
<keyword evidence="7" id="KW-1185">Reference proteome</keyword>
<evidence type="ECO:0000259" key="5">
    <source>
        <dbReference type="PROSITE" id="PS50977"/>
    </source>
</evidence>
<dbReference type="InterPro" id="IPR050109">
    <property type="entry name" value="HTH-type_TetR-like_transc_reg"/>
</dbReference>
<protein>
    <submittedName>
        <fullName evidence="6">TetR/AcrR family transcriptional regulator</fullName>
    </submittedName>
</protein>
<evidence type="ECO:0000256" key="1">
    <source>
        <dbReference type="ARBA" id="ARBA00023015"/>
    </source>
</evidence>
<evidence type="ECO:0000256" key="2">
    <source>
        <dbReference type="ARBA" id="ARBA00023125"/>
    </source>
</evidence>
<dbReference type="Pfam" id="PF00440">
    <property type="entry name" value="TetR_N"/>
    <property type="match status" value="1"/>
</dbReference>
<feature type="domain" description="HTH tetR-type" evidence="5">
    <location>
        <begin position="3"/>
        <end position="63"/>
    </location>
</feature>
<dbReference type="Gene3D" id="1.10.357.10">
    <property type="entry name" value="Tetracycline Repressor, domain 2"/>
    <property type="match status" value="1"/>
</dbReference>
<evidence type="ECO:0000256" key="3">
    <source>
        <dbReference type="ARBA" id="ARBA00023163"/>
    </source>
</evidence>
<reference evidence="6 7" key="1">
    <citation type="submission" date="2018-09" db="EMBL/GenBank/DDBJ databases">
        <title>Altererythrobacter spongiae sp. nov., isolated from a marine sponge.</title>
        <authorList>
            <person name="Zhuang L."/>
            <person name="Luo L."/>
        </authorList>
    </citation>
    <scope>NUCLEOTIDE SEQUENCE [LARGE SCALE GENOMIC DNA]</scope>
    <source>
        <strain evidence="6 7">HN-Y73</strain>
    </source>
</reference>
<dbReference type="SUPFAM" id="SSF46689">
    <property type="entry name" value="Homeodomain-like"/>
    <property type="match status" value="1"/>
</dbReference>
<evidence type="ECO:0000313" key="6">
    <source>
        <dbReference type="EMBL" id="RKF19280.1"/>
    </source>
</evidence>